<accession>A0ABD7V4V5</accession>
<dbReference type="EMBL" id="CAACYD010000007">
    <property type="protein sequence ID" value="VFA89210.1"/>
    <property type="molecule type" value="Genomic_DNA"/>
</dbReference>
<protein>
    <recommendedName>
        <fullName evidence="4">Monooxygenase</fullName>
    </recommendedName>
</protein>
<evidence type="ECO:0000256" key="1">
    <source>
        <dbReference type="SAM" id="MobiDB-lite"/>
    </source>
</evidence>
<name>A0ABD7V4V5_9ACTN</name>
<dbReference type="Proteomes" id="UP000360750">
    <property type="component" value="Unassembled WGS sequence"/>
</dbReference>
<dbReference type="GeneID" id="60750763"/>
<sequence length="244" mass="26123">MTAGAAPTVELRVWGVDRALPALRRMASGRRSLRAAPGLRFAKLLGTGTADTFTLSGADLRHWAALTVWDDEGSALAGADSPVLRRWQDSATEELRVVMRPIRSKGRWSKVDPFGASAGPDGPADASSNAGRPASWSGPVAALTRARLRPTTMASFWRAVPPVAAELGRSPGNRLALGVGELPVGVQGTFSVWDSAQHLTDFAYRSPAHLSAVRRTKPARWYAEELFTRFAVTDISGTYQGKTA</sequence>
<proteinExistence type="predicted"/>
<reference evidence="2 3" key="1">
    <citation type="submission" date="2019-02" db="EMBL/GenBank/DDBJ databases">
        <authorList>
            <consortium name="Pathogen Informatics"/>
        </authorList>
    </citation>
    <scope>NUCLEOTIDE SEQUENCE [LARGE SCALE GENOMIC DNA]</scope>
    <source>
        <strain evidence="2 3">3012STDY6756503</strain>
    </source>
</reference>
<comment type="caution">
    <text evidence="2">The sequence shown here is derived from an EMBL/GenBank/DDBJ whole genome shotgun (WGS) entry which is preliminary data.</text>
</comment>
<evidence type="ECO:0000313" key="3">
    <source>
        <dbReference type="Proteomes" id="UP000360750"/>
    </source>
</evidence>
<feature type="compositionally biased region" description="Low complexity" evidence="1">
    <location>
        <begin position="112"/>
        <end position="128"/>
    </location>
</feature>
<organism evidence="2 3">
    <name type="scientific">Gordonia paraffinivorans</name>
    <dbReference type="NCBI Taxonomy" id="175628"/>
    <lineage>
        <taxon>Bacteria</taxon>
        <taxon>Bacillati</taxon>
        <taxon>Actinomycetota</taxon>
        <taxon>Actinomycetes</taxon>
        <taxon>Mycobacteriales</taxon>
        <taxon>Gordoniaceae</taxon>
        <taxon>Gordonia</taxon>
    </lineage>
</organism>
<dbReference type="AlphaFoldDB" id="A0ABD7V4V5"/>
<feature type="region of interest" description="Disordered" evidence="1">
    <location>
        <begin position="110"/>
        <end position="137"/>
    </location>
</feature>
<evidence type="ECO:0000313" key="2">
    <source>
        <dbReference type="EMBL" id="VFA89210.1"/>
    </source>
</evidence>
<dbReference type="RefSeq" id="WP_006901027.1">
    <property type="nucleotide sequence ID" value="NZ_CAACYD010000007.1"/>
</dbReference>
<dbReference type="CDD" id="cd21650">
    <property type="entry name" value="CrtA-like"/>
    <property type="match status" value="1"/>
</dbReference>
<gene>
    <name evidence="2" type="ORF">NCTC8139_02772</name>
</gene>
<dbReference type="InterPro" id="IPR049574">
    <property type="entry name" value="CrtA-like"/>
</dbReference>
<evidence type="ECO:0008006" key="4">
    <source>
        <dbReference type="Google" id="ProtNLM"/>
    </source>
</evidence>